<dbReference type="InterPro" id="IPR010982">
    <property type="entry name" value="Lambda_DNA-bd_dom_sf"/>
</dbReference>
<dbReference type="Pfam" id="PF01381">
    <property type="entry name" value="HTH_3"/>
    <property type="match status" value="1"/>
</dbReference>
<organism evidence="4 5">
    <name type="scientific">Ruegeria halocynthiae</name>
    <dbReference type="NCBI Taxonomy" id="985054"/>
    <lineage>
        <taxon>Bacteria</taxon>
        <taxon>Pseudomonadati</taxon>
        <taxon>Pseudomonadota</taxon>
        <taxon>Alphaproteobacteria</taxon>
        <taxon>Rhodobacterales</taxon>
        <taxon>Roseobacteraceae</taxon>
        <taxon>Ruegeria</taxon>
    </lineage>
</organism>
<evidence type="ECO:0000313" key="4">
    <source>
        <dbReference type="EMBL" id="SDX64237.1"/>
    </source>
</evidence>
<dbReference type="PROSITE" id="PS50943">
    <property type="entry name" value="HTH_CROC1"/>
    <property type="match status" value="1"/>
</dbReference>
<dbReference type="InterPro" id="IPR001633">
    <property type="entry name" value="EAL_dom"/>
</dbReference>
<protein>
    <submittedName>
        <fullName evidence="4">DNA-binding transcriptional regulator, XRE-family HTH domain</fullName>
    </submittedName>
</protein>
<dbReference type="Proteomes" id="UP000183400">
    <property type="component" value="Unassembled WGS sequence"/>
</dbReference>
<dbReference type="RefSeq" id="WP_074738218.1">
    <property type="nucleotide sequence ID" value="NZ_FNNP01000008.1"/>
</dbReference>
<evidence type="ECO:0000313" key="5">
    <source>
        <dbReference type="Proteomes" id="UP000183400"/>
    </source>
</evidence>
<dbReference type="STRING" id="985054.SAMN05444358_10866"/>
<dbReference type="GO" id="GO:0003677">
    <property type="term" value="F:DNA binding"/>
    <property type="evidence" value="ECO:0007669"/>
    <property type="project" value="UniProtKB-KW"/>
</dbReference>
<dbReference type="InterPro" id="IPR001387">
    <property type="entry name" value="Cro/C1-type_HTH"/>
</dbReference>
<dbReference type="OrthoDB" id="9814751at2"/>
<dbReference type="EMBL" id="FNNP01000008">
    <property type="protein sequence ID" value="SDX64237.1"/>
    <property type="molecule type" value="Genomic_DNA"/>
</dbReference>
<evidence type="ECO:0000256" key="1">
    <source>
        <dbReference type="ARBA" id="ARBA00023125"/>
    </source>
</evidence>
<dbReference type="SMART" id="SM00530">
    <property type="entry name" value="HTH_XRE"/>
    <property type="match status" value="1"/>
</dbReference>
<keyword evidence="5" id="KW-1185">Reference proteome</keyword>
<reference evidence="5" key="1">
    <citation type="submission" date="2016-10" db="EMBL/GenBank/DDBJ databases">
        <authorList>
            <person name="Varghese N."/>
            <person name="Submissions S."/>
        </authorList>
    </citation>
    <scope>NUCLEOTIDE SEQUENCE [LARGE SCALE GENOMIC DNA]</scope>
    <source>
        <strain evidence="5">DSM 27839</strain>
    </source>
</reference>
<sequence>MRNRFTADDFGNNLRSARKAQGYSQESFAHAVDLDRTYIGGIERGERNPGLKTVIKIADALNLDVADLFRLKD</sequence>
<evidence type="ECO:0000259" key="2">
    <source>
        <dbReference type="PROSITE" id="PS50883"/>
    </source>
</evidence>
<dbReference type="GO" id="GO:0005829">
    <property type="term" value="C:cytosol"/>
    <property type="evidence" value="ECO:0007669"/>
    <property type="project" value="TreeGrafter"/>
</dbReference>
<dbReference type="Gene3D" id="1.10.260.40">
    <property type="entry name" value="lambda repressor-like DNA-binding domains"/>
    <property type="match status" value="1"/>
</dbReference>
<dbReference type="CDD" id="cd00093">
    <property type="entry name" value="HTH_XRE"/>
    <property type="match status" value="1"/>
</dbReference>
<gene>
    <name evidence="4" type="ORF">SAMN05444358_10866</name>
</gene>
<keyword evidence="1 4" id="KW-0238">DNA-binding</keyword>
<dbReference type="GO" id="GO:0003700">
    <property type="term" value="F:DNA-binding transcription factor activity"/>
    <property type="evidence" value="ECO:0007669"/>
    <property type="project" value="TreeGrafter"/>
</dbReference>
<dbReference type="PANTHER" id="PTHR46797">
    <property type="entry name" value="HTH-TYPE TRANSCRIPTIONAL REGULATOR"/>
    <property type="match status" value="1"/>
</dbReference>
<dbReference type="SUPFAM" id="SSF47413">
    <property type="entry name" value="lambda repressor-like DNA-binding domains"/>
    <property type="match status" value="1"/>
</dbReference>
<dbReference type="PROSITE" id="PS50883">
    <property type="entry name" value="EAL"/>
    <property type="match status" value="1"/>
</dbReference>
<evidence type="ECO:0000259" key="3">
    <source>
        <dbReference type="PROSITE" id="PS50943"/>
    </source>
</evidence>
<name>A0A1H3DD12_9RHOB</name>
<dbReference type="AlphaFoldDB" id="A0A1H3DD12"/>
<accession>A0A1H3DD12</accession>
<dbReference type="PANTHER" id="PTHR46797:SF1">
    <property type="entry name" value="METHYLPHOSPHONATE SYNTHASE"/>
    <property type="match status" value="1"/>
</dbReference>
<feature type="domain" description="HTH cro/C1-type" evidence="3">
    <location>
        <begin position="14"/>
        <end position="68"/>
    </location>
</feature>
<dbReference type="InterPro" id="IPR050807">
    <property type="entry name" value="TransReg_Diox_bact_type"/>
</dbReference>
<proteinExistence type="predicted"/>
<feature type="domain" description="EAL" evidence="2">
    <location>
        <begin position="1"/>
        <end position="73"/>
    </location>
</feature>